<sequence>MDQMNSANGIVPAMYGQPASPTVPFNFSDDPSSRTLYIGNLDIRTSERMLFDIFTTCSPVVSAKIVNDKSNQQATVCYGFIEFYDRNSAELALTQMNGRKIFDHEIKVNWAFSSGGQVREDTSTHSHVFVGDLSPEVNDQVLAKAFNIFPSMSVARVMWDVSSGRSRGYGFVAFRNHADAERAINTMNGECLGTRPIRVNWANQKVSIGSSRSTTDQPTSSPNTQSNLSFESVLSQAAPHNSTVYCGNITPFTLQEQLLPLFSSCGYVVDIKMQADRGFAFVKMDTHENAAMAIVTLTGTVLNGRPLKCSWGKDQYSYKLNGYQHLNNPSYVYPYAYGMPQQPYPAPVNQVMSHGGMMVKDGAMQPPVNGAMWGSNPAAAAAAGYTYDPYSYYSYGSYPQQQDPSQQPPAAAADPSAQPPQNPTPSAPKPSQS</sequence>
<feature type="region of interest" description="Disordered" evidence="3">
    <location>
        <begin position="208"/>
        <end position="227"/>
    </location>
</feature>
<dbReference type="SUPFAM" id="SSF54928">
    <property type="entry name" value="RNA-binding domain, RBD"/>
    <property type="match status" value="3"/>
</dbReference>
<feature type="region of interest" description="Disordered" evidence="3">
    <location>
        <begin position="396"/>
        <end position="433"/>
    </location>
</feature>
<evidence type="ECO:0000256" key="1">
    <source>
        <dbReference type="ARBA" id="ARBA00022884"/>
    </source>
</evidence>
<protein>
    <recommendedName>
        <fullName evidence="4">RRM domain-containing protein</fullName>
    </recommendedName>
</protein>
<dbReference type="InterPro" id="IPR012677">
    <property type="entry name" value="Nucleotide-bd_a/b_plait_sf"/>
</dbReference>
<feature type="compositionally biased region" description="Low complexity" evidence="3">
    <location>
        <begin position="396"/>
        <end position="416"/>
    </location>
</feature>
<keyword evidence="1 2" id="KW-0694">RNA-binding</keyword>
<dbReference type="GO" id="GO:0000184">
    <property type="term" value="P:nuclear-transcribed mRNA catabolic process, nonsense-mediated decay"/>
    <property type="evidence" value="ECO:0007669"/>
    <property type="project" value="TreeGrafter"/>
</dbReference>
<dbReference type="PROSITE" id="PS50102">
    <property type="entry name" value="RRM"/>
    <property type="match status" value="3"/>
</dbReference>
<reference evidence="5 6" key="1">
    <citation type="journal article" date="2018" name="MBio">
        <title>Comparative Genomics Reveals the Core Gene Toolbox for the Fungus-Insect Symbiosis.</title>
        <authorList>
            <person name="Wang Y."/>
            <person name="Stata M."/>
            <person name="Wang W."/>
            <person name="Stajich J.E."/>
            <person name="White M.M."/>
            <person name="Moncalvo J.M."/>
        </authorList>
    </citation>
    <scope>NUCLEOTIDE SEQUENCE [LARGE SCALE GENOMIC DNA]</scope>
    <source>
        <strain evidence="5 6">SC-DP-2</strain>
    </source>
</reference>
<evidence type="ECO:0000259" key="4">
    <source>
        <dbReference type="PROSITE" id="PS50102"/>
    </source>
</evidence>
<evidence type="ECO:0000313" key="6">
    <source>
        <dbReference type="Proteomes" id="UP000245609"/>
    </source>
</evidence>
<gene>
    <name evidence="5" type="ORF">BB560_004203</name>
</gene>
<dbReference type="PANTHER" id="PTHR47640">
    <property type="entry name" value="TRNA SELENOCYSTEINE 1-ASSOCIATED PROTEIN 1-RELATED-RELATED"/>
    <property type="match status" value="1"/>
</dbReference>
<comment type="caution">
    <text evidence="5">The sequence shown here is derived from an EMBL/GenBank/DDBJ whole genome shotgun (WGS) entry which is preliminary data.</text>
</comment>
<dbReference type="InterPro" id="IPR000504">
    <property type="entry name" value="RRM_dom"/>
</dbReference>
<feature type="domain" description="RRM" evidence="4">
    <location>
        <begin position="34"/>
        <end position="113"/>
    </location>
</feature>
<dbReference type="GO" id="GO:0043488">
    <property type="term" value="P:regulation of mRNA stability"/>
    <property type="evidence" value="ECO:0007669"/>
    <property type="project" value="TreeGrafter"/>
</dbReference>
<dbReference type="SMART" id="SM00360">
    <property type="entry name" value="RRM"/>
    <property type="match status" value="3"/>
</dbReference>
<organism evidence="5 6">
    <name type="scientific">Smittium megazygosporum</name>
    <dbReference type="NCBI Taxonomy" id="133381"/>
    <lineage>
        <taxon>Eukaryota</taxon>
        <taxon>Fungi</taxon>
        <taxon>Fungi incertae sedis</taxon>
        <taxon>Zoopagomycota</taxon>
        <taxon>Kickxellomycotina</taxon>
        <taxon>Harpellomycetes</taxon>
        <taxon>Harpellales</taxon>
        <taxon>Legeriomycetaceae</taxon>
        <taxon>Smittium</taxon>
    </lineage>
</organism>
<evidence type="ECO:0000313" key="5">
    <source>
        <dbReference type="EMBL" id="PVV01376.1"/>
    </source>
</evidence>
<dbReference type="GO" id="GO:0034063">
    <property type="term" value="P:stress granule assembly"/>
    <property type="evidence" value="ECO:0007669"/>
    <property type="project" value="TreeGrafter"/>
</dbReference>
<name>A0A2T9Z9U2_9FUNG</name>
<dbReference type="AlphaFoldDB" id="A0A2T9Z9U2"/>
<dbReference type="EMBL" id="MBFS01001138">
    <property type="protein sequence ID" value="PVV01376.1"/>
    <property type="molecule type" value="Genomic_DNA"/>
</dbReference>
<dbReference type="GO" id="GO:0003729">
    <property type="term" value="F:mRNA binding"/>
    <property type="evidence" value="ECO:0007669"/>
    <property type="project" value="InterPro"/>
</dbReference>
<dbReference type="PANTHER" id="PTHR47640:SF5">
    <property type="entry name" value="RRM DOMAIN-CONTAINING PROTEIN"/>
    <property type="match status" value="1"/>
</dbReference>
<keyword evidence="6" id="KW-1185">Reference proteome</keyword>
<feature type="domain" description="RRM" evidence="4">
    <location>
        <begin position="242"/>
        <end position="314"/>
    </location>
</feature>
<feature type="compositionally biased region" description="Pro residues" evidence="3">
    <location>
        <begin position="417"/>
        <end position="433"/>
    </location>
</feature>
<dbReference type="Gene3D" id="3.30.70.330">
    <property type="match status" value="3"/>
</dbReference>
<accession>A0A2T9Z9U2</accession>
<dbReference type="Pfam" id="PF00076">
    <property type="entry name" value="RRM_1"/>
    <property type="match status" value="3"/>
</dbReference>
<dbReference type="Proteomes" id="UP000245609">
    <property type="component" value="Unassembled WGS sequence"/>
</dbReference>
<dbReference type="OrthoDB" id="8093034at2759"/>
<dbReference type="InterPro" id="IPR035979">
    <property type="entry name" value="RBD_domain_sf"/>
</dbReference>
<dbReference type="InterPro" id="IPR050825">
    <property type="entry name" value="RBM42_RBP45_47-like"/>
</dbReference>
<feature type="domain" description="RRM" evidence="4">
    <location>
        <begin position="126"/>
        <end position="204"/>
    </location>
</feature>
<evidence type="ECO:0000256" key="3">
    <source>
        <dbReference type="SAM" id="MobiDB-lite"/>
    </source>
</evidence>
<proteinExistence type="predicted"/>
<evidence type="ECO:0000256" key="2">
    <source>
        <dbReference type="PROSITE-ProRule" id="PRU00176"/>
    </source>
</evidence>
<dbReference type="GO" id="GO:0010494">
    <property type="term" value="C:cytoplasmic stress granule"/>
    <property type="evidence" value="ECO:0007669"/>
    <property type="project" value="TreeGrafter"/>
</dbReference>
<dbReference type="STRING" id="133381.A0A2T9Z9U2"/>